<dbReference type="InterPro" id="IPR000577">
    <property type="entry name" value="Carb_kinase_FGGY"/>
</dbReference>
<dbReference type="Gene3D" id="3.30.420.40">
    <property type="match status" value="2"/>
</dbReference>
<evidence type="ECO:0000313" key="14">
    <source>
        <dbReference type="Proteomes" id="UP001642409"/>
    </source>
</evidence>
<reference evidence="13 14" key="2">
    <citation type="submission" date="2024-07" db="EMBL/GenBank/DDBJ databases">
        <authorList>
            <person name="Akdeniz Z."/>
        </authorList>
    </citation>
    <scope>NUCLEOTIDE SEQUENCE [LARGE SCALE GENOMIC DNA]</scope>
</reference>
<dbReference type="Proteomes" id="UP001642409">
    <property type="component" value="Unassembled WGS sequence"/>
</dbReference>
<dbReference type="PROSITE" id="PS00445">
    <property type="entry name" value="FGGY_KINASES_2"/>
    <property type="match status" value="1"/>
</dbReference>
<dbReference type="GO" id="GO:0006641">
    <property type="term" value="P:triglyceride metabolic process"/>
    <property type="evidence" value="ECO:0007669"/>
    <property type="project" value="TreeGrafter"/>
</dbReference>
<comment type="similarity">
    <text evidence="2 9">Belongs to the FGGY kinase family.</text>
</comment>
<reference evidence="12" key="1">
    <citation type="submission" date="2023-06" db="EMBL/GenBank/DDBJ databases">
        <authorList>
            <person name="Kurt Z."/>
        </authorList>
    </citation>
    <scope>NUCLEOTIDE SEQUENCE</scope>
</reference>
<dbReference type="EMBL" id="CAXDID020000534">
    <property type="protein sequence ID" value="CAL6100790.1"/>
    <property type="molecule type" value="Genomic_DNA"/>
</dbReference>
<dbReference type="InterPro" id="IPR018484">
    <property type="entry name" value="FGGY_N"/>
</dbReference>
<gene>
    <name evidence="13" type="ORF">HINF_LOCUS70722</name>
    <name evidence="12" type="ORF">HINF_LOCUS867</name>
</gene>
<keyword evidence="4 9" id="KW-0808">Transferase</keyword>
<accession>A0AA86N572</accession>
<evidence type="ECO:0000259" key="11">
    <source>
        <dbReference type="Pfam" id="PF02782"/>
    </source>
</evidence>
<dbReference type="PANTHER" id="PTHR10196:SF69">
    <property type="entry name" value="GLYCEROL KINASE"/>
    <property type="match status" value="1"/>
</dbReference>
<comment type="pathway">
    <text evidence="1">Polyol metabolism; glycerol degradation via glycerol kinase pathway; sn-glycerol 3-phosphate from glycerol: step 1/1.</text>
</comment>
<comment type="caution">
    <text evidence="12">The sequence shown here is derived from an EMBL/GenBank/DDBJ whole genome shotgun (WGS) entry which is preliminary data.</text>
</comment>
<protein>
    <recommendedName>
        <fullName evidence="3">glycerol kinase</fullName>
        <ecNumber evidence="3">2.7.1.30</ecNumber>
    </recommendedName>
    <alternativeName>
        <fullName evidence="8">ATP:glycerol 3-phosphotransferase</fullName>
    </alternativeName>
</protein>
<keyword evidence="5" id="KW-0547">Nucleotide-binding</keyword>
<keyword evidence="7" id="KW-0067">ATP-binding</keyword>
<evidence type="ECO:0000313" key="13">
    <source>
        <dbReference type="EMBL" id="CAL6100790.1"/>
    </source>
</evidence>
<evidence type="ECO:0000256" key="8">
    <source>
        <dbReference type="ARBA" id="ARBA00043149"/>
    </source>
</evidence>
<name>A0AA86N572_9EUKA</name>
<dbReference type="GO" id="GO:0005524">
    <property type="term" value="F:ATP binding"/>
    <property type="evidence" value="ECO:0007669"/>
    <property type="project" value="UniProtKB-KW"/>
</dbReference>
<dbReference type="Pfam" id="PF00370">
    <property type="entry name" value="FGGY_N"/>
    <property type="match status" value="1"/>
</dbReference>
<proteinExistence type="inferred from homology"/>
<dbReference type="GO" id="GO:0004370">
    <property type="term" value="F:glycerol kinase activity"/>
    <property type="evidence" value="ECO:0007669"/>
    <property type="project" value="UniProtKB-EC"/>
</dbReference>
<evidence type="ECO:0000256" key="1">
    <source>
        <dbReference type="ARBA" id="ARBA00005190"/>
    </source>
</evidence>
<dbReference type="SUPFAM" id="SSF53067">
    <property type="entry name" value="Actin-like ATPase domain"/>
    <property type="match status" value="2"/>
</dbReference>
<dbReference type="Pfam" id="PF02782">
    <property type="entry name" value="FGGY_C"/>
    <property type="match status" value="1"/>
</dbReference>
<dbReference type="EC" id="2.7.1.30" evidence="3"/>
<dbReference type="GO" id="GO:0006071">
    <property type="term" value="P:glycerol metabolic process"/>
    <property type="evidence" value="ECO:0007669"/>
    <property type="project" value="TreeGrafter"/>
</dbReference>
<dbReference type="InterPro" id="IPR018483">
    <property type="entry name" value="Carb_kinase_FGGY_CS"/>
</dbReference>
<sequence length="475" mass="52326">MSQRKHEQIVPQNGYVEHSAEEIFGKVQLCLTDVAQQMQRKHISLTEVICAGITCQRETIVVWDKVSGVPFCNAIVWSDMRNAELLPVIQQELDALKIDLKERTGLPLSTYFSGSKLRWLIENDTEIAQALAENRAIIGTIDSFLIYKLTQYSKQGPSHVTDISNASRTQMFNITTLTWDETLTNLFKVPHSALPKILPSSSKLFGTISVKPFNGVPITGVAGDQQAALFGHCCFEKNEAKCTFGTGAFLLTNIGHTLEYATNGLLTTVGYQIEGQKVVYAHEGSVAAAGSTLEWLVSMGIVKNVKEIDQLISENTSNGITFVPAFSGLFCPHWRPDARGVILGLSFGTQPGNVCCAALEAIALQVDDMLQVIRKHMEVHTLAVDGGIVNSSKFRQILATITNTRVELREMLEVTALGAALLAGLAQGVYESLEEVKQCVKQEVFLITPEECTEYCKDVKRRWMVGIERSLNLAE</sequence>
<dbReference type="PIRSF" id="PIRSF000538">
    <property type="entry name" value="GlpK"/>
    <property type="match status" value="1"/>
</dbReference>
<dbReference type="CDD" id="cd07769">
    <property type="entry name" value="ASKHA_NBD_FGGY_GK"/>
    <property type="match status" value="1"/>
</dbReference>
<dbReference type="PANTHER" id="PTHR10196">
    <property type="entry name" value="SUGAR KINASE"/>
    <property type="match status" value="1"/>
</dbReference>
<evidence type="ECO:0000256" key="2">
    <source>
        <dbReference type="ARBA" id="ARBA00009156"/>
    </source>
</evidence>
<dbReference type="AlphaFoldDB" id="A0AA86N572"/>
<feature type="domain" description="Carbohydrate kinase FGGY C-terminal" evidence="11">
    <location>
        <begin position="240"/>
        <end position="426"/>
    </location>
</feature>
<dbReference type="GO" id="GO:0005739">
    <property type="term" value="C:mitochondrion"/>
    <property type="evidence" value="ECO:0007669"/>
    <property type="project" value="TreeGrafter"/>
</dbReference>
<dbReference type="GO" id="GO:0046167">
    <property type="term" value="P:glycerol-3-phosphate biosynthetic process"/>
    <property type="evidence" value="ECO:0007669"/>
    <property type="project" value="TreeGrafter"/>
</dbReference>
<evidence type="ECO:0000256" key="6">
    <source>
        <dbReference type="ARBA" id="ARBA00022777"/>
    </source>
</evidence>
<evidence type="ECO:0000256" key="5">
    <source>
        <dbReference type="ARBA" id="ARBA00022741"/>
    </source>
</evidence>
<evidence type="ECO:0000256" key="7">
    <source>
        <dbReference type="ARBA" id="ARBA00022840"/>
    </source>
</evidence>
<evidence type="ECO:0000256" key="9">
    <source>
        <dbReference type="RuleBase" id="RU003733"/>
    </source>
</evidence>
<evidence type="ECO:0000259" key="10">
    <source>
        <dbReference type="Pfam" id="PF00370"/>
    </source>
</evidence>
<keyword evidence="14" id="KW-1185">Reference proteome</keyword>
<organism evidence="12">
    <name type="scientific">Hexamita inflata</name>
    <dbReference type="NCBI Taxonomy" id="28002"/>
    <lineage>
        <taxon>Eukaryota</taxon>
        <taxon>Metamonada</taxon>
        <taxon>Diplomonadida</taxon>
        <taxon>Hexamitidae</taxon>
        <taxon>Hexamitinae</taxon>
        <taxon>Hexamita</taxon>
    </lineage>
</organism>
<feature type="domain" description="Carbohydrate kinase FGGY N-terminal" evidence="10">
    <location>
        <begin position="2"/>
        <end position="231"/>
    </location>
</feature>
<evidence type="ECO:0000313" key="12">
    <source>
        <dbReference type="EMBL" id="CAI9913222.1"/>
    </source>
</evidence>
<dbReference type="PROSITE" id="PS00933">
    <property type="entry name" value="FGGY_KINASES_1"/>
    <property type="match status" value="1"/>
</dbReference>
<dbReference type="InterPro" id="IPR018485">
    <property type="entry name" value="FGGY_C"/>
</dbReference>
<dbReference type="InterPro" id="IPR043129">
    <property type="entry name" value="ATPase_NBD"/>
</dbReference>
<dbReference type="EMBL" id="CATOUU010000021">
    <property type="protein sequence ID" value="CAI9913222.1"/>
    <property type="molecule type" value="Genomic_DNA"/>
</dbReference>
<evidence type="ECO:0000256" key="4">
    <source>
        <dbReference type="ARBA" id="ARBA00022679"/>
    </source>
</evidence>
<keyword evidence="6 9" id="KW-0418">Kinase</keyword>
<evidence type="ECO:0000256" key="3">
    <source>
        <dbReference type="ARBA" id="ARBA00012099"/>
    </source>
</evidence>